<evidence type="ECO:0000313" key="2">
    <source>
        <dbReference type="EMBL" id="MBL1074652.1"/>
    </source>
</evidence>
<keyword evidence="1" id="KW-0472">Membrane</keyword>
<keyword evidence="1" id="KW-0812">Transmembrane</keyword>
<keyword evidence="1" id="KW-1133">Transmembrane helix</keyword>
<proteinExistence type="predicted"/>
<organism evidence="2 3">
    <name type="scientific">Nocardia acididurans</name>
    <dbReference type="NCBI Taxonomy" id="2802282"/>
    <lineage>
        <taxon>Bacteria</taxon>
        <taxon>Bacillati</taxon>
        <taxon>Actinomycetota</taxon>
        <taxon>Actinomycetes</taxon>
        <taxon>Mycobacteriales</taxon>
        <taxon>Nocardiaceae</taxon>
        <taxon>Nocardia</taxon>
    </lineage>
</organism>
<reference evidence="2 3" key="1">
    <citation type="submission" date="2021-01" db="EMBL/GenBank/DDBJ databases">
        <title>WGS of actinomycetes isolated from Thailand.</title>
        <authorList>
            <person name="Thawai C."/>
        </authorList>
    </citation>
    <scope>NUCLEOTIDE SEQUENCE [LARGE SCALE GENOMIC DNA]</scope>
    <source>
        <strain evidence="2 3">LPG 2</strain>
    </source>
</reference>
<protein>
    <submittedName>
        <fullName evidence="2">Uncharacterized protein</fullName>
    </submittedName>
</protein>
<accession>A0ABS1M1X0</accession>
<dbReference type="RefSeq" id="WP_201945736.1">
    <property type="nucleotide sequence ID" value="NZ_JAERRJ010000003.1"/>
</dbReference>
<feature type="transmembrane region" description="Helical" evidence="1">
    <location>
        <begin position="54"/>
        <end position="76"/>
    </location>
</feature>
<dbReference type="EMBL" id="JAERRJ010000003">
    <property type="protein sequence ID" value="MBL1074652.1"/>
    <property type="molecule type" value="Genomic_DNA"/>
</dbReference>
<feature type="transmembrane region" description="Helical" evidence="1">
    <location>
        <begin position="123"/>
        <end position="141"/>
    </location>
</feature>
<gene>
    <name evidence="2" type="ORF">JK358_09605</name>
</gene>
<dbReference type="Proteomes" id="UP000602198">
    <property type="component" value="Unassembled WGS sequence"/>
</dbReference>
<sequence length="154" mass="16349">MRTYVHLLLFACAVAMAVGVLGPLVGSVDARDVRFSDLREGFDTGLTLDQVGGQSAALPMSLGIIMLGAALVVLIAALVGSRVLGWIGVLGGLACLGVLIWRLDERFDDLLRDDYRALLSGTWGLYLFGGGVALALLALLVPRERRRAPVPVPH</sequence>
<name>A0ABS1M1X0_9NOCA</name>
<evidence type="ECO:0000256" key="1">
    <source>
        <dbReference type="SAM" id="Phobius"/>
    </source>
</evidence>
<keyword evidence="3" id="KW-1185">Reference proteome</keyword>
<evidence type="ECO:0000313" key="3">
    <source>
        <dbReference type="Proteomes" id="UP000602198"/>
    </source>
</evidence>
<feature type="transmembrane region" description="Helical" evidence="1">
    <location>
        <begin position="83"/>
        <end position="103"/>
    </location>
</feature>
<comment type="caution">
    <text evidence="2">The sequence shown here is derived from an EMBL/GenBank/DDBJ whole genome shotgun (WGS) entry which is preliminary data.</text>
</comment>